<evidence type="ECO:0000313" key="9">
    <source>
        <dbReference type="Proteomes" id="UP001174909"/>
    </source>
</evidence>
<evidence type="ECO:0000256" key="6">
    <source>
        <dbReference type="SAM" id="Phobius"/>
    </source>
</evidence>
<protein>
    <submittedName>
        <fullName evidence="8">Sialin</fullName>
    </submittedName>
</protein>
<dbReference type="GO" id="GO:0016020">
    <property type="term" value="C:membrane"/>
    <property type="evidence" value="ECO:0007669"/>
    <property type="project" value="UniProtKB-SubCell"/>
</dbReference>
<feature type="transmembrane region" description="Helical" evidence="6">
    <location>
        <begin position="124"/>
        <end position="144"/>
    </location>
</feature>
<dbReference type="PANTHER" id="PTHR11662:SF399">
    <property type="entry name" value="FI19708P1-RELATED"/>
    <property type="match status" value="1"/>
</dbReference>
<evidence type="ECO:0000313" key="8">
    <source>
        <dbReference type="EMBL" id="CAI8057769.1"/>
    </source>
</evidence>
<organism evidence="8 9">
    <name type="scientific">Geodia barretti</name>
    <name type="common">Barrett's horny sponge</name>
    <dbReference type="NCBI Taxonomy" id="519541"/>
    <lineage>
        <taxon>Eukaryota</taxon>
        <taxon>Metazoa</taxon>
        <taxon>Porifera</taxon>
        <taxon>Demospongiae</taxon>
        <taxon>Heteroscleromorpha</taxon>
        <taxon>Tetractinellida</taxon>
        <taxon>Astrophorina</taxon>
        <taxon>Geodiidae</taxon>
        <taxon>Geodia</taxon>
    </lineage>
</organism>
<dbReference type="PROSITE" id="PS50850">
    <property type="entry name" value="MFS"/>
    <property type="match status" value="1"/>
</dbReference>
<dbReference type="PANTHER" id="PTHR11662">
    <property type="entry name" value="SOLUTE CARRIER FAMILY 17"/>
    <property type="match status" value="1"/>
</dbReference>
<gene>
    <name evidence="8" type="ORF">GBAR_LOCUS31466</name>
</gene>
<dbReference type="AlphaFoldDB" id="A0AA35U1R0"/>
<evidence type="ECO:0000256" key="2">
    <source>
        <dbReference type="ARBA" id="ARBA00022692"/>
    </source>
</evidence>
<keyword evidence="9" id="KW-1185">Reference proteome</keyword>
<dbReference type="Gene3D" id="1.20.1250.20">
    <property type="entry name" value="MFS general substrate transporter like domains"/>
    <property type="match status" value="2"/>
</dbReference>
<dbReference type="FunFam" id="1.20.1250.20:FF:000532">
    <property type="entry name" value="SLC (SoLute Carrier) homolog"/>
    <property type="match status" value="1"/>
</dbReference>
<evidence type="ECO:0000256" key="4">
    <source>
        <dbReference type="ARBA" id="ARBA00023136"/>
    </source>
</evidence>
<feature type="region of interest" description="Disordered" evidence="5">
    <location>
        <begin position="1"/>
        <end position="23"/>
    </location>
</feature>
<evidence type="ECO:0000259" key="7">
    <source>
        <dbReference type="PROSITE" id="PS50850"/>
    </source>
</evidence>
<dbReference type="SUPFAM" id="SSF103473">
    <property type="entry name" value="MFS general substrate transporter"/>
    <property type="match status" value="1"/>
</dbReference>
<comment type="subcellular location">
    <subcellularLocation>
        <location evidence="1">Membrane</location>
        <topology evidence="1">Multi-pass membrane protein</topology>
    </subcellularLocation>
</comment>
<feature type="domain" description="Major facilitator superfamily (MFS) profile" evidence="7">
    <location>
        <begin position="44"/>
        <end position="440"/>
    </location>
</feature>
<keyword evidence="3 6" id="KW-1133">Transmembrane helix</keyword>
<dbReference type="InterPro" id="IPR036259">
    <property type="entry name" value="MFS_trans_sf"/>
</dbReference>
<name>A0AA35U1R0_GEOBA</name>
<keyword evidence="4 6" id="KW-0472">Membrane</keyword>
<evidence type="ECO:0000256" key="3">
    <source>
        <dbReference type="ARBA" id="ARBA00022989"/>
    </source>
</evidence>
<feature type="transmembrane region" description="Helical" evidence="6">
    <location>
        <begin position="194"/>
        <end position="212"/>
    </location>
</feature>
<dbReference type="GO" id="GO:0006820">
    <property type="term" value="P:monoatomic anion transport"/>
    <property type="evidence" value="ECO:0007669"/>
    <property type="project" value="TreeGrafter"/>
</dbReference>
<evidence type="ECO:0000256" key="1">
    <source>
        <dbReference type="ARBA" id="ARBA00004141"/>
    </source>
</evidence>
<reference evidence="8" key="1">
    <citation type="submission" date="2023-03" db="EMBL/GenBank/DDBJ databases">
        <authorList>
            <person name="Steffen K."/>
            <person name="Cardenas P."/>
        </authorList>
    </citation>
    <scope>NUCLEOTIDE SEQUENCE</scope>
</reference>
<feature type="transmembrane region" description="Helical" evidence="6">
    <location>
        <begin position="388"/>
        <end position="405"/>
    </location>
</feature>
<proteinExistence type="predicted"/>
<dbReference type="Proteomes" id="UP001174909">
    <property type="component" value="Unassembled WGS sequence"/>
</dbReference>
<dbReference type="EMBL" id="CASHTH010004475">
    <property type="protein sequence ID" value="CAI8057769.1"/>
    <property type="molecule type" value="Genomic_DNA"/>
</dbReference>
<feature type="transmembrane region" description="Helical" evidence="6">
    <location>
        <begin position="321"/>
        <end position="341"/>
    </location>
</feature>
<feature type="transmembrane region" description="Helical" evidence="6">
    <location>
        <begin position="150"/>
        <end position="173"/>
    </location>
</feature>
<feature type="transmembrane region" description="Helical" evidence="6">
    <location>
        <begin position="284"/>
        <end position="309"/>
    </location>
</feature>
<dbReference type="Pfam" id="PF07690">
    <property type="entry name" value="MFS_1"/>
    <property type="match status" value="1"/>
</dbReference>
<keyword evidence="2 6" id="KW-0812">Transmembrane</keyword>
<dbReference type="InterPro" id="IPR011701">
    <property type="entry name" value="MFS"/>
</dbReference>
<dbReference type="InterPro" id="IPR020846">
    <property type="entry name" value="MFS_dom"/>
</dbReference>
<evidence type="ECO:0000256" key="5">
    <source>
        <dbReference type="SAM" id="MobiDB-lite"/>
    </source>
</evidence>
<sequence length="440" mass="49372">MDDVSNGEKALPSGEMKSVNDEPRRELSTIHRLRRANLFPWIPARYALAIISFLGLFNVYALRVNLSVAIVQMDNSTAQQYRHGARTFKWSDEEEGWILAAFFYGYALTQIPGGWLATRFGGKWVFGVGVVMTSVFTLFTPLAALSSVELLIVVRVLEGFFEGVTFPAMLAMWGQWAPPKERTRLATISFSGPYVGNVLSFPLSALLCEYGFDGGWPSVFYVFGSVGVVWFIFWVLLAHSTPADHPRISSDERNYIERSLDSENTRTKDRAKTPWFQILTSPPVWGLMIVYFCTNWGFYTLLTCIPIFLKQTLGCNNNIPIVLNGIYSSIPYVFLSLSTLLSGPLADYIRSHWLSTGVTRKLMDIVAMMSSAFFLLMCGYFGDSIPMVITFLAVSVGMGGFVAGGHSVNQPRHWGFVCRNIDGDHKHVRNHPRFHRPSSC</sequence>
<feature type="transmembrane region" description="Helical" evidence="6">
    <location>
        <begin position="97"/>
        <end position="117"/>
    </location>
</feature>
<accession>A0AA35U1R0</accession>
<dbReference type="GO" id="GO:0022857">
    <property type="term" value="F:transmembrane transporter activity"/>
    <property type="evidence" value="ECO:0007669"/>
    <property type="project" value="InterPro"/>
</dbReference>
<dbReference type="InterPro" id="IPR050382">
    <property type="entry name" value="MFS_Na/Anion_cotransporter"/>
</dbReference>
<feature type="transmembrane region" description="Helical" evidence="6">
    <location>
        <begin position="218"/>
        <end position="237"/>
    </location>
</feature>
<feature type="transmembrane region" description="Helical" evidence="6">
    <location>
        <begin position="42"/>
        <end position="62"/>
    </location>
</feature>
<feature type="transmembrane region" description="Helical" evidence="6">
    <location>
        <begin position="362"/>
        <end position="382"/>
    </location>
</feature>
<comment type="caution">
    <text evidence="8">The sequence shown here is derived from an EMBL/GenBank/DDBJ whole genome shotgun (WGS) entry which is preliminary data.</text>
</comment>